<dbReference type="InterPro" id="IPR040781">
    <property type="entry name" value="Raf1_HTH"/>
</dbReference>
<keyword evidence="3" id="KW-0472">Membrane</keyword>
<dbReference type="GO" id="GO:0110102">
    <property type="term" value="P:ribulose bisphosphate carboxylase complex assembly"/>
    <property type="evidence" value="ECO:0007669"/>
    <property type="project" value="UniProtKB-ARBA"/>
</dbReference>
<dbReference type="InterPro" id="IPR017850">
    <property type="entry name" value="Alkaline_phosphatase_core_sf"/>
</dbReference>
<name>A0A2P6TTV6_CHLSO</name>
<comment type="caution">
    <text evidence="7">The sequence shown here is derived from an EMBL/GenBank/DDBJ whole genome shotgun (WGS) entry which is preliminary data.</text>
</comment>
<keyword evidence="3" id="KW-0812">Transmembrane</keyword>
<evidence type="ECO:0000256" key="2">
    <source>
        <dbReference type="SAM" id="MobiDB-lite"/>
    </source>
</evidence>
<feature type="region of interest" description="Disordered" evidence="2">
    <location>
        <begin position="1"/>
        <end position="50"/>
    </location>
</feature>
<dbReference type="InterPro" id="IPR004245">
    <property type="entry name" value="DUF229"/>
</dbReference>
<dbReference type="Pfam" id="PF18578">
    <property type="entry name" value="Raf1_N"/>
    <property type="match status" value="1"/>
</dbReference>
<feature type="transmembrane region" description="Helical" evidence="3">
    <location>
        <begin position="850"/>
        <end position="868"/>
    </location>
</feature>
<sequence>MSAAWAATQAPVARPFTSRAAGPRRRATAVQARFGGGGYGGGGGRDDRLILPGQQQDANQRRSLVLPGQQSGNAPRPGGGLVGGSGGMPPPTQNFRPPPGFMDVAGPASADTGISNDEMLGRLRSLSGQWHELAKFLPALARAGIDGMAVEEATGLERKIQNVWSTAAQVYESIKAPGLLTPGALALYDAEGAEALLYELRFLSVRQRAPVAQYIADNNLSPHESQVLARAVKEHERRDGRREGFADTPGDVLAYKYFRDAQECRRKDDVEACARKGLAVAETDEARAKLSELLEGDQASTSALPTAVLTTLRLARDELGFRPLAVAGDLQTATVDQVLSAPKVSSEGVFGNFKVPAGSVQHEWVALPNWSVLTLAGHPVALLVENCAVVPEIRASSSAKTEDELKRLSGQGVVVVDIAAEDASVRPEAYYLAADGSGALRLTPGGEVAAAARVLGPILFLCRPPSRRTLMQGDPLGPIHDIISNVCRHIAQVHGARCSDWDADGNFDFYKRYFGNLPTLGVTPTYGQFQVVKPAMPPENVIGDTAVCSNAANFTVNCNKQIAFSSTDTVSWSATNSIKVGTKSSLSIPGIGSEELSFEYSFALTTGSSTGRTRSFSDTCSAAVPPGGCVKCTMLVEVSKAHIKIPMTLALSGGVALHHDPAIPNVPGDGDGKTHYYRYRSIGWILQYAMQNGLADPSVWTVDNGASVLGSNAYWTTVLDVKGADIGSSTTLATACDVDPLHPTTPTGRRLAAAGNASAPQGRHGAPLSLPPPKRLVPHDTGAPSVIRAKPAMSRTAFMQMVVAANAQRVRAWGNRLLAVLDLEDARPLLSGKPPARSGAVPTKLQLPSLQLALCWGAMFAVYLLAYHTSLMGGSHSRDLAFINAHLNTIGRSIVVSLLAFTVCLWLTPLLGGAAWAARGLLLAANLLWLAWDHGNDFHTHGVYNWALLLIIGLPLNLVLLGLFCWYQAAGSPKRFATSFVGSSAAAALVVTLLLLHFQRLEFVGFFGRSLVQGCSGKHCPKGSEPNCVVPRTIPWIDLLPKGAQNFWTGRQTCTPVRGFEASFSDDGLLTISGCRPDERIEYTPLPSTRGWDEEAKTHEQAAYQTSVLRAMKAESYTKPVQLNATEAVLARCGDAERLLLRIKRLTARPSPEPPLAKREAEPRAAAAAGRPPRLNVLVLFIDSLGRRHFFRRMPKAAAALEAVARSRRASLYQFFRYHVVGFHTDPNSHVMYTGTPFNERQPPYSPPFWEAYRQAGYVSGSVYNLCEDWGTEYRGKVAPHDHELVAPFCLPEYHPWAPDGEPYQIFKGAFSILRRCLRGQFVHRYNFDYTRKFMAAYDSSNPWLLMSSFHEAHEGTGEVIATVDADLAAFYRGLTQEQLDRTAIITVADHGMTMGLNYMYMREGRVAHKFPLLAMLLPRWLEEAHPAAVAALRANEQRLVSAYDLHTTLHHLLHLGESAQPTAQQYAGWVAAGNVSESVRWGVSLLDEVPAGRSCDDADRFRYYLFPPPGIVCIRM</sequence>
<keyword evidence="3" id="KW-1133">Transmembrane helix</keyword>
<dbReference type="InterPro" id="IPR037494">
    <property type="entry name" value="RAF1"/>
</dbReference>
<dbReference type="PANTHER" id="PTHR35299">
    <property type="entry name" value="RUBISCO ACCUMULATION FACTOR 1"/>
    <property type="match status" value="1"/>
</dbReference>
<dbReference type="Pfam" id="PF02995">
    <property type="entry name" value="DUF229"/>
    <property type="match status" value="1"/>
</dbReference>
<evidence type="ECO:0000313" key="8">
    <source>
        <dbReference type="Proteomes" id="UP000239899"/>
    </source>
</evidence>
<accession>A0A2P6TTV6</accession>
<protein>
    <submittedName>
        <fullName evidence="7">Sulfatase domain-containing</fullName>
    </submittedName>
</protein>
<organism evidence="7 8">
    <name type="scientific">Chlorella sorokiniana</name>
    <name type="common">Freshwater green alga</name>
    <dbReference type="NCBI Taxonomy" id="3076"/>
    <lineage>
        <taxon>Eukaryota</taxon>
        <taxon>Viridiplantae</taxon>
        <taxon>Chlorophyta</taxon>
        <taxon>core chlorophytes</taxon>
        <taxon>Trebouxiophyceae</taxon>
        <taxon>Chlorellales</taxon>
        <taxon>Chlorellaceae</taxon>
        <taxon>Chlorella clade</taxon>
        <taxon>Chlorella</taxon>
    </lineage>
</organism>
<dbReference type="Gene3D" id="2.170.15.10">
    <property type="entry name" value="Proaerolysin, chain A, domain 3"/>
    <property type="match status" value="1"/>
</dbReference>
<gene>
    <name evidence="7" type="ORF">C2E21_3960</name>
</gene>
<dbReference type="STRING" id="3076.A0A2P6TTV6"/>
<feature type="compositionally biased region" description="Gly residues" evidence="2">
    <location>
        <begin position="34"/>
        <end position="43"/>
    </location>
</feature>
<evidence type="ECO:0000259" key="5">
    <source>
        <dbReference type="Pfam" id="PF18578"/>
    </source>
</evidence>
<feature type="transmembrane region" description="Helical" evidence="3">
    <location>
        <begin position="944"/>
        <end position="970"/>
    </location>
</feature>
<evidence type="ECO:0000259" key="6">
    <source>
        <dbReference type="Pfam" id="PF18579"/>
    </source>
</evidence>
<feature type="domain" description="Rubisco accumulation factor 1 C-terminal" evidence="4">
    <location>
        <begin position="309"/>
        <end position="465"/>
    </location>
</feature>
<keyword evidence="1" id="KW-0143">Chaperone</keyword>
<feature type="domain" description="Rubisco accumulation factor 1 helix turn helix" evidence="6">
    <location>
        <begin position="116"/>
        <end position="174"/>
    </location>
</feature>
<feature type="transmembrane region" description="Helical" evidence="3">
    <location>
        <begin position="976"/>
        <end position="996"/>
    </location>
</feature>
<dbReference type="Pfam" id="PF18087">
    <property type="entry name" value="RuBisCo_chap_C"/>
    <property type="match status" value="1"/>
</dbReference>
<dbReference type="PANTHER" id="PTHR35299:SF6">
    <property type="entry name" value="RUBISCO ACCUMULATION FACTOR 1"/>
    <property type="match status" value="1"/>
</dbReference>
<dbReference type="Pfam" id="PF18579">
    <property type="entry name" value="Raf1_HTH"/>
    <property type="match status" value="1"/>
</dbReference>
<dbReference type="OrthoDB" id="2017169at2759"/>
<dbReference type="InterPro" id="IPR041358">
    <property type="entry name" value="Raf1_N"/>
</dbReference>
<dbReference type="Proteomes" id="UP000239899">
    <property type="component" value="Unassembled WGS sequence"/>
</dbReference>
<dbReference type="InterPro" id="IPR040858">
    <property type="entry name" value="Raf1_C"/>
</dbReference>
<reference evidence="7 8" key="1">
    <citation type="journal article" date="2018" name="Plant J.">
        <title>Genome sequences of Chlorella sorokiniana UTEX 1602 and Micractinium conductrix SAG 241.80: implications to maltose excretion by a green alga.</title>
        <authorList>
            <person name="Arriola M.B."/>
            <person name="Velmurugan N."/>
            <person name="Zhang Y."/>
            <person name="Plunkett M.H."/>
            <person name="Hondzo H."/>
            <person name="Barney B.M."/>
        </authorList>
    </citation>
    <scope>NUCLEOTIDE SEQUENCE [LARGE SCALE GENOMIC DNA]</scope>
    <source>
        <strain evidence="8">UTEX 1602</strain>
    </source>
</reference>
<feature type="transmembrane region" description="Helical" evidence="3">
    <location>
        <begin position="889"/>
        <end position="908"/>
    </location>
</feature>
<evidence type="ECO:0000256" key="1">
    <source>
        <dbReference type="ARBA" id="ARBA00023186"/>
    </source>
</evidence>
<evidence type="ECO:0000256" key="3">
    <source>
        <dbReference type="SAM" id="Phobius"/>
    </source>
</evidence>
<evidence type="ECO:0000259" key="4">
    <source>
        <dbReference type="Pfam" id="PF18087"/>
    </source>
</evidence>
<evidence type="ECO:0000313" key="7">
    <source>
        <dbReference type="EMBL" id="PRW57456.1"/>
    </source>
</evidence>
<dbReference type="SUPFAM" id="SSF56973">
    <property type="entry name" value="Aerolisin/ETX pore-forming domain"/>
    <property type="match status" value="1"/>
</dbReference>
<dbReference type="SUPFAM" id="SSF53649">
    <property type="entry name" value="Alkaline phosphatase-like"/>
    <property type="match status" value="1"/>
</dbReference>
<feature type="compositionally biased region" description="Gly residues" evidence="2">
    <location>
        <begin position="77"/>
        <end position="87"/>
    </location>
</feature>
<dbReference type="Gene3D" id="3.40.720.10">
    <property type="entry name" value="Alkaline Phosphatase, subunit A"/>
    <property type="match status" value="1"/>
</dbReference>
<dbReference type="EMBL" id="LHPG02000007">
    <property type="protein sequence ID" value="PRW57456.1"/>
    <property type="molecule type" value="Genomic_DNA"/>
</dbReference>
<feature type="region of interest" description="Disordered" evidence="2">
    <location>
        <begin position="66"/>
        <end position="89"/>
    </location>
</feature>
<proteinExistence type="predicted"/>
<keyword evidence="8" id="KW-1185">Reference proteome</keyword>
<feature type="region of interest" description="Disordered" evidence="2">
    <location>
        <begin position="740"/>
        <end position="775"/>
    </location>
</feature>
<feature type="domain" description="Rubisco accumulation factor 1 alpha-helical" evidence="5">
    <location>
        <begin position="190"/>
        <end position="294"/>
    </location>
</feature>